<dbReference type="Proteomes" id="UP000431744">
    <property type="component" value="Unassembled WGS sequence"/>
</dbReference>
<dbReference type="EMBL" id="WBJY01000001">
    <property type="protein sequence ID" value="KAB1649251.1"/>
    <property type="molecule type" value="Genomic_DNA"/>
</dbReference>
<comment type="caution">
    <text evidence="1">The sequence shown here is derived from an EMBL/GenBank/DDBJ whole genome shotgun (WGS) entry which is preliminary data.</text>
</comment>
<dbReference type="OrthoDB" id="5380073at2"/>
<proteinExistence type="predicted"/>
<accession>A0A6H9WNG7</accession>
<reference evidence="1 2" key="1">
    <citation type="submission" date="2019-09" db="EMBL/GenBank/DDBJ databases">
        <title>Phylogeny of genus Pseudoclavibacter and closely related genus.</title>
        <authorList>
            <person name="Li Y."/>
        </authorList>
    </citation>
    <scope>NUCLEOTIDE SEQUENCE [LARGE SCALE GENOMIC DNA]</scope>
    <source>
        <strain evidence="1 2">EGI 60007</strain>
    </source>
</reference>
<evidence type="ECO:0000313" key="2">
    <source>
        <dbReference type="Proteomes" id="UP000431744"/>
    </source>
</evidence>
<protein>
    <submittedName>
        <fullName evidence="1">Uncharacterized protein</fullName>
    </submittedName>
</protein>
<name>A0A6H9WNG7_9MICO</name>
<evidence type="ECO:0000313" key="1">
    <source>
        <dbReference type="EMBL" id="KAB1649251.1"/>
    </source>
</evidence>
<organism evidence="1 2">
    <name type="scientific">Pseudoclavibacter endophyticus</name>
    <dbReference type="NCBI Taxonomy" id="1778590"/>
    <lineage>
        <taxon>Bacteria</taxon>
        <taxon>Bacillati</taxon>
        <taxon>Actinomycetota</taxon>
        <taxon>Actinomycetes</taxon>
        <taxon>Micrococcales</taxon>
        <taxon>Microbacteriaceae</taxon>
        <taxon>Pseudoclavibacter</taxon>
    </lineage>
</organism>
<dbReference type="Gene3D" id="3.60.21.10">
    <property type="match status" value="1"/>
</dbReference>
<keyword evidence="2" id="KW-1185">Reference proteome</keyword>
<dbReference type="AlphaFoldDB" id="A0A6H9WNG7"/>
<dbReference type="RefSeq" id="WP_158027843.1">
    <property type="nucleotide sequence ID" value="NZ_BMHG01000001.1"/>
</dbReference>
<gene>
    <name evidence="1" type="ORF">F8O04_02955</name>
</gene>
<dbReference type="SUPFAM" id="SSF56300">
    <property type="entry name" value="Metallo-dependent phosphatases"/>
    <property type="match status" value="1"/>
</dbReference>
<dbReference type="InterPro" id="IPR029052">
    <property type="entry name" value="Metallo-depent_PP-like"/>
</dbReference>
<sequence length="231" mass="25306">MENRDMDGEPRVFAALPEIDFDAVDFVTSDHHFGHARIIELCDRPFASVAQMDTELVAAWNGVVGPDDTVLHLGDLALGKREEMIRLTESLNGRKLLVPGNHDSISTVYRASAKNKQRTLELLEACGWTVLPEIVGGTRGGRRLIAAHYPYYGDSHGDDRHVDARPVDEGIPLLHGHTHDAATKAHEHMYHVGVDAHEYEPIPMAAIDDWLRGPDAVHAPGPGDAPEAGRA</sequence>